<dbReference type="PROSITE" id="PS00066">
    <property type="entry name" value="HMG_COA_REDUCTASE_1"/>
    <property type="match status" value="1"/>
</dbReference>
<keyword evidence="15" id="KW-1185">Reference proteome</keyword>
<dbReference type="EMBL" id="EAAA01000685">
    <property type="status" value="NOT_ANNOTATED_CDS"/>
    <property type="molecule type" value="Genomic_DNA"/>
</dbReference>
<dbReference type="Pfam" id="PF00368">
    <property type="entry name" value="HMG-CoA_red"/>
    <property type="match status" value="1"/>
</dbReference>
<evidence type="ECO:0000256" key="11">
    <source>
        <dbReference type="ARBA" id="ARBA00049909"/>
    </source>
</evidence>
<dbReference type="EC" id="1.1.1.34" evidence="12"/>
<dbReference type="PANTHER" id="PTHR10572:SF24">
    <property type="entry name" value="3-HYDROXY-3-METHYLGLUTARYL-COENZYME A REDUCTASE"/>
    <property type="match status" value="1"/>
</dbReference>
<feature type="domain" description="SSD" evidence="13">
    <location>
        <begin position="59"/>
        <end position="217"/>
    </location>
</feature>
<dbReference type="HOGENOM" id="CLU_001734_0_1_1"/>
<dbReference type="Gene3D" id="3.90.770.10">
    <property type="entry name" value="3-hydroxy-3-methylglutaryl-coenzyme A Reductase, Chain A, domain 2"/>
    <property type="match status" value="1"/>
</dbReference>
<evidence type="ECO:0000256" key="5">
    <source>
        <dbReference type="ARBA" id="ARBA00022692"/>
    </source>
</evidence>
<dbReference type="InterPro" id="IPR009029">
    <property type="entry name" value="HMG_CoA_Rdtase_sub-bd_dom_sf"/>
</dbReference>
<evidence type="ECO:0000256" key="6">
    <source>
        <dbReference type="ARBA" id="ARBA00022824"/>
    </source>
</evidence>
<dbReference type="SUPFAM" id="SSF56542">
    <property type="entry name" value="Substrate-binding domain of HMG-CoA reductase"/>
    <property type="match status" value="1"/>
</dbReference>
<feature type="transmembrane region" description="Helical" evidence="12">
    <location>
        <begin position="56"/>
        <end position="75"/>
    </location>
</feature>
<reference evidence="15" key="1">
    <citation type="journal article" date="2002" name="Science">
        <title>The draft genome of Ciona intestinalis: insights into chordate and vertebrate origins.</title>
        <authorList>
            <person name="Dehal P."/>
            <person name="Satou Y."/>
            <person name="Campbell R.K."/>
            <person name="Chapman J."/>
            <person name="Degnan B."/>
            <person name="De Tomaso A."/>
            <person name="Davidson B."/>
            <person name="Di Gregorio A."/>
            <person name="Gelpke M."/>
            <person name="Goodstein D.M."/>
            <person name="Harafuji N."/>
            <person name="Hastings K.E."/>
            <person name="Ho I."/>
            <person name="Hotta K."/>
            <person name="Huang W."/>
            <person name="Kawashima T."/>
            <person name="Lemaire P."/>
            <person name="Martinez D."/>
            <person name="Meinertzhagen I.A."/>
            <person name="Necula S."/>
            <person name="Nonaka M."/>
            <person name="Putnam N."/>
            <person name="Rash S."/>
            <person name="Saiga H."/>
            <person name="Satake M."/>
            <person name="Terry A."/>
            <person name="Yamada L."/>
            <person name="Wang H.G."/>
            <person name="Awazu S."/>
            <person name="Azumi K."/>
            <person name="Boore J."/>
            <person name="Branno M."/>
            <person name="Chin-Bow S."/>
            <person name="DeSantis R."/>
            <person name="Doyle S."/>
            <person name="Francino P."/>
            <person name="Keys D.N."/>
            <person name="Haga S."/>
            <person name="Hayashi H."/>
            <person name="Hino K."/>
            <person name="Imai K.S."/>
            <person name="Inaba K."/>
            <person name="Kano S."/>
            <person name="Kobayashi K."/>
            <person name="Kobayashi M."/>
            <person name="Lee B.I."/>
            <person name="Makabe K.W."/>
            <person name="Manohar C."/>
            <person name="Matassi G."/>
            <person name="Medina M."/>
            <person name="Mochizuki Y."/>
            <person name="Mount S."/>
            <person name="Morishita T."/>
            <person name="Miura S."/>
            <person name="Nakayama A."/>
            <person name="Nishizaka S."/>
            <person name="Nomoto H."/>
            <person name="Ohta F."/>
            <person name="Oishi K."/>
            <person name="Rigoutsos I."/>
            <person name="Sano M."/>
            <person name="Sasaki A."/>
            <person name="Sasakura Y."/>
            <person name="Shoguchi E."/>
            <person name="Shin-i T."/>
            <person name="Spagnuolo A."/>
            <person name="Stainier D."/>
            <person name="Suzuki M.M."/>
            <person name="Tassy O."/>
            <person name="Takatori N."/>
            <person name="Tokuoka M."/>
            <person name="Yagi K."/>
            <person name="Yoshizaki F."/>
            <person name="Wada S."/>
            <person name="Zhang C."/>
            <person name="Hyatt P.D."/>
            <person name="Larimer F."/>
            <person name="Detter C."/>
            <person name="Doggett N."/>
            <person name="Glavina T."/>
            <person name="Hawkins T."/>
            <person name="Richardson P."/>
            <person name="Lucas S."/>
            <person name="Kohara Y."/>
            <person name="Levine M."/>
            <person name="Satoh N."/>
            <person name="Rokhsar D.S."/>
        </authorList>
    </citation>
    <scope>NUCLEOTIDE SEQUENCE [LARGE SCALE GENOMIC DNA]</scope>
</reference>
<dbReference type="Pfam" id="PF12349">
    <property type="entry name" value="Sterol-sensing"/>
    <property type="match status" value="1"/>
</dbReference>
<dbReference type="GeneTree" id="ENSGT00940000155305"/>
<evidence type="ECO:0000256" key="9">
    <source>
        <dbReference type="ARBA" id="ARBA00023002"/>
    </source>
</evidence>
<dbReference type="PANTHER" id="PTHR10572">
    <property type="entry name" value="3-HYDROXY-3-METHYLGLUTARYL-COENZYME A REDUCTASE"/>
    <property type="match status" value="1"/>
</dbReference>
<dbReference type="CDD" id="cd00643">
    <property type="entry name" value="HMG-CoA_reductase_classI"/>
    <property type="match status" value="1"/>
</dbReference>
<comment type="subcellular location">
    <subcellularLocation>
        <location evidence="1 12">Endoplasmic reticulum membrane</location>
        <topology evidence="1 12">Multi-pass membrane protein</topology>
    </subcellularLocation>
    <subcellularLocation>
        <location evidence="2">Peroxisome membrane</location>
        <topology evidence="2">Multi-pass membrane protein</topology>
    </subcellularLocation>
</comment>
<protein>
    <recommendedName>
        <fullName evidence="12">3-hydroxy-3-methylglutaryl coenzyme A reductase</fullName>
        <shortName evidence="12">HMG-CoA reductase</shortName>
        <ecNumber evidence="12">1.1.1.34</ecNumber>
    </recommendedName>
</protein>
<evidence type="ECO:0000256" key="10">
    <source>
        <dbReference type="ARBA" id="ARBA00023136"/>
    </source>
</evidence>
<dbReference type="GO" id="GO:0004420">
    <property type="term" value="F:hydroxymethylglutaryl-CoA reductase (NADPH) activity"/>
    <property type="evidence" value="ECO:0000318"/>
    <property type="project" value="GO_Central"/>
</dbReference>
<keyword evidence="6 12" id="KW-0256">Endoplasmic reticulum</keyword>
<dbReference type="InterPro" id="IPR023076">
    <property type="entry name" value="HMG_CoA_Rdtase_CS"/>
</dbReference>
<dbReference type="AlphaFoldDB" id="H2Y2K4"/>
<dbReference type="PROSITE" id="PS50065">
    <property type="entry name" value="HMG_COA_REDUCTASE_4"/>
    <property type="match status" value="1"/>
</dbReference>
<dbReference type="InterPro" id="IPR053958">
    <property type="entry name" value="HMGCR/SNAP/NPC1-like_SSD"/>
</dbReference>
<dbReference type="InterPro" id="IPR023282">
    <property type="entry name" value="HMG_CoA_Rdtase_N"/>
</dbReference>
<comment type="similarity">
    <text evidence="4 12">Belongs to the HMG-CoA reductase family.</text>
</comment>
<dbReference type="PROSITE" id="PS01192">
    <property type="entry name" value="HMG_COA_REDUCTASE_3"/>
    <property type="match status" value="1"/>
</dbReference>
<evidence type="ECO:0000256" key="12">
    <source>
        <dbReference type="RuleBase" id="RU361219"/>
    </source>
</evidence>
<evidence type="ECO:0000256" key="4">
    <source>
        <dbReference type="ARBA" id="ARBA00007661"/>
    </source>
</evidence>
<dbReference type="FunCoup" id="H2Y2K4">
    <property type="interactions" value="217"/>
</dbReference>
<evidence type="ECO:0000256" key="1">
    <source>
        <dbReference type="ARBA" id="ARBA00004477"/>
    </source>
</evidence>
<keyword evidence="8 12" id="KW-1133">Transmembrane helix</keyword>
<dbReference type="InterPro" id="IPR009023">
    <property type="entry name" value="HMG_CoA_Rdtase_NAD(P)-bd_sf"/>
</dbReference>
<dbReference type="GO" id="GO:0005789">
    <property type="term" value="C:endoplasmic reticulum membrane"/>
    <property type="evidence" value="ECO:0000318"/>
    <property type="project" value="GO_Central"/>
</dbReference>
<reference evidence="14" key="3">
    <citation type="submission" date="2025-08" db="UniProtKB">
        <authorList>
            <consortium name="Ensembl"/>
        </authorList>
    </citation>
    <scope>IDENTIFICATION</scope>
</reference>
<evidence type="ECO:0000256" key="8">
    <source>
        <dbReference type="ARBA" id="ARBA00022989"/>
    </source>
</evidence>
<dbReference type="Gene3D" id="3.30.70.420">
    <property type="entry name" value="Hydroxymethylglutaryl-CoA reductase, class I/II, NAD/NADP-binding domain"/>
    <property type="match status" value="1"/>
</dbReference>
<dbReference type="FunFam" id="3.90.770.10:FF:000001">
    <property type="entry name" value="3-hydroxy-3-methylglutaryl coenzyme A reductase"/>
    <property type="match status" value="1"/>
</dbReference>
<proteinExistence type="inferred from homology"/>
<dbReference type="UniPathway" id="UPA00058">
    <property type="reaction ID" value="UER00103"/>
</dbReference>
<dbReference type="Proteomes" id="UP000008144">
    <property type="component" value="Chromosome 11"/>
</dbReference>
<dbReference type="GO" id="GO:0016126">
    <property type="term" value="P:sterol biosynthetic process"/>
    <property type="evidence" value="ECO:0000318"/>
    <property type="project" value="GO_Central"/>
</dbReference>
<dbReference type="InParanoid" id="H2Y2K4"/>
<organism evidence="14 15">
    <name type="scientific">Ciona intestinalis</name>
    <name type="common">Transparent sea squirt</name>
    <name type="synonym">Ascidia intestinalis</name>
    <dbReference type="NCBI Taxonomy" id="7719"/>
    <lineage>
        <taxon>Eukaryota</taxon>
        <taxon>Metazoa</taxon>
        <taxon>Chordata</taxon>
        <taxon>Tunicata</taxon>
        <taxon>Ascidiacea</taxon>
        <taxon>Phlebobranchia</taxon>
        <taxon>Cionidae</taxon>
        <taxon>Ciona</taxon>
    </lineage>
</organism>
<dbReference type="InterPro" id="IPR000731">
    <property type="entry name" value="SSD"/>
</dbReference>
<dbReference type="STRING" id="7719.ENSCINP00000036139"/>
<dbReference type="NCBIfam" id="TIGR00533">
    <property type="entry name" value="HMG_CoA_R_NADP"/>
    <property type="match status" value="1"/>
</dbReference>
<dbReference type="PROSITE" id="PS50156">
    <property type="entry name" value="SSD"/>
    <property type="match status" value="1"/>
</dbReference>
<keyword evidence="5 12" id="KW-0812">Transmembrane</keyword>
<dbReference type="SUPFAM" id="SSF55035">
    <property type="entry name" value="NAD-binding domain of HMG-CoA reductase"/>
    <property type="match status" value="1"/>
</dbReference>
<dbReference type="InterPro" id="IPR002202">
    <property type="entry name" value="HMG_CoA_Rdtase"/>
</dbReference>
<dbReference type="PRINTS" id="PR00071">
    <property type="entry name" value="HMGCOARDTASE"/>
</dbReference>
<dbReference type="GO" id="GO:0005778">
    <property type="term" value="C:peroxisomal membrane"/>
    <property type="evidence" value="ECO:0000318"/>
    <property type="project" value="GO_Central"/>
</dbReference>
<accession>H2Y2K4</accession>
<dbReference type="FunFam" id="1.10.3270.10:FF:000003">
    <property type="entry name" value="3-hydroxy-3-methylglutaryl coenzyme A reductase"/>
    <property type="match status" value="1"/>
</dbReference>
<evidence type="ECO:0000256" key="3">
    <source>
        <dbReference type="ARBA" id="ARBA00005084"/>
    </source>
</evidence>
<keyword evidence="10 12" id="KW-0472">Membrane</keyword>
<comment type="pathway">
    <text evidence="3 12">Metabolic intermediate biosynthesis; (R)-mevalonate biosynthesis; (R)-mevalonate from acetyl-CoA: step 3/3.</text>
</comment>
<feature type="transmembrane region" description="Helical" evidence="12">
    <location>
        <begin position="14"/>
        <end position="36"/>
    </location>
</feature>
<dbReference type="FunFam" id="3.30.70.420:FF:000001">
    <property type="entry name" value="3-hydroxy-3-methylglutaryl coenzyme A reductase"/>
    <property type="match status" value="1"/>
</dbReference>
<evidence type="ECO:0000256" key="2">
    <source>
        <dbReference type="ARBA" id="ARBA00004585"/>
    </source>
</evidence>
<evidence type="ECO:0000256" key="7">
    <source>
        <dbReference type="ARBA" id="ARBA00022857"/>
    </source>
</evidence>
<dbReference type="Ensembl" id="ENSCINT00000034208.1">
    <property type="protein sequence ID" value="ENSCINP00000036139.1"/>
    <property type="gene ID" value="ENSCING00000024446.1"/>
</dbReference>
<name>H2Y2K4_CIOIN</name>
<keyword evidence="7 12" id="KW-0521">NADP</keyword>
<sequence length="807" mass="88290">VKLFEFYARFCAKYALEVIVCFMTMVVGAVTLNLSSPYELCHWASNCAESVDESQVSSDVVLLTVLRCGTIIYIYMQLKKIWKIRSACVVGIVCAYTVFAVMTFSITLVHFLRKDLVIVGSALPVFLLLIDITRMVVLTKHCLSTSSVDLLQDYIAEGMGALTPVLTLDTLTELLVLINIGGFVQVRQLQQLSCFACLSVIINYIVFTTFVPACLSVLLTLLNKTKTNEDEIYSRPSCLQNEKSKLDHIFTRRVKILLCSALVGLHWFKSFFTFSNDSMQSSFDSVFTLTPEQLFTVTLIIILGSKYLLDDGYEIVSRFRRRSESLIVSSTTPVSTCDVKSSHKTSYSAVETYATSSLRTPEECMNLLKVGSDLVTDAEIIALVEKKKIPLYKLETVLQDANRGVAIRRKILKTTVIDKSRIEAFNHIPHTGYDFTTATKACCENTVGYVAVPLGLVGPLKLDNQNYMIPMATTEGTLLASTNRGLKVLHLSGGVTASIYGDGMTRAPVVEFPSAEQACRISNWLQDSYNFTLVRDKFEATSRFAKLKRLTPAVSGRLLFIRFTATTGDAMGMNMLSKGVENALRWMCEQFPDMKVLSLSGNFCTDKKPSAVNWIQGRGKSVVCEAVIPAKVVKDVLRTNIATLTHLNRCKNHIGSAMSGSIGGFNAHAANIVTAMFIATGQDPAQNVVSSNCITTLEEISCPQIGDTTSHTALHITCTMPSLEVATVGGGTALEPQKACLNLLGVAGSSAPNTKPGTNACQLAKLICGTVLAGELSLLSALASGELVQSHMRHNRLSRYPQTQETE</sequence>
<dbReference type="GO" id="GO:0008299">
    <property type="term" value="P:isoprenoid biosynthetic process"/>
    <property type="evidence" value="ECO:0000318"/>
    <property type="project" value="GO_Central"/>
</dbReference>
<dbReference type="OMA" id="YIYVQFK"/>
<evidence type="ECO:0000313" key="15">
    <source>
        <dbReference type="Proteomes" id="UP000008144"/>
    </source>
</evidence>
<reference evidence="14" key="2">
    <citation type="journal article" date="2008" name="Genome Biol.">
        <title>Improved genome assembly and evidence-based global gene model set for the chordate Ciona intestinalis: new insight into intron and operon populations.</title>
        <authorList>
            <person name="Satou Y."/>
            <person name="Mineta K."/>
            <person name="Ogasawara M."/>
            <person name="Sasakura Y."/>
            <person name="Shoguchi E."/>
            <person name="Ueno K."/>
            <person name="Yamada L."/>
            <person name="Matsumoto J."/>
            <person name="Wasserscheid J."/>
            <person name="Dewar K."/>
            <person name="Wiley G.B."/>
            <person name="Macmil S.L."/>
            <person name="Roe B.A."/>
            <person name="Zeller R.W."/>
            <person name="Hastings K.E."/>
            <person name="Lemaire P."/>
            <person name="Lindquist E."/>
            <person name="Endo T."/>
            <person name="Hotta K."/>
            <person name="Inaba K."/>
        </authorList>
    </citation>
    <scope>NUCLEOTIDE SEQUENCE [LARGE SCALE GENOMIC DNA]</scope>
    <source>
        <strain evidence="14">wild type</strain>
    </source>
</reference>
<feature type="transmembrane region" description="Helical" evidence="12">
    <location>
        <begin position="201"/>
        <end position="222"/>
    </location>
</feature>
<keyword evidence="9 12" id="KW-0560">Oxidoreductase</keyword>
<dbReference type="GO" id="GO:0015936">
    <property type="term" value="P:coenzyme A metabolic process"/>
    <property type="evidence" value="ECO:0007669"/>
    <property type="project" value="InterPro"/>
</dbReference>
<reference evidence="14" key="4">
    <citation type="submission" date="2025-09" db="UniProtKB">
        <authorList>
            <consortium name="Ensembl"/>
        </authorList>
    </citation>
    <scope>IDENTIFICATION</scope>
</reference>
<feature type="transmembrane region" description="Helical" evidence="12">
    <location>
        <begin position="117"/>
        <end position="137"/>
    </location>
</feature>
<feature type="transmembrane region" description="Helical" evidence="12">
    <location>
        <begin position="87"/>
        <end position="111"/>
    </location>
</feature>
<dbReference type="Gene3D" id="1.10.3270.10">
    <property type="entry name" value="HMGR, N-terminal domain"/>
    <property type="match status" value="1"/>
</dbReference>
<dbReference type="InterPro" id="IPR023074">
    <property type="entry name" value="HMG_CoA_Rdtase_cat_sf"/>
</dbReference>
<evidence type="ECO:0000313" key="14">
    <source>
        <dbReference type="Ensembl" id="ENSCINP00000036139.1"/>
    </source>
</evidence>
<evidence type="ECO:0000259" key="13">
    <source>
        <dbReference type="PROSITE" id="PS50156"/>
    </source>
</evidence>
<comment type="catalytic activity">
    <reaction evidence="11">
        <text>(R)-mevalonate + 2 NADP(+) + CoA = (3S)-3-hydroxy-3-methylglutaryl-CoA + 2 NADPH + 2 H(+)</text>
        <dbReference type="Rhea" id="RHEA:15989"/>
        <dbReference type="ChEBI" id="CHEBI:15378"/>
        <dbReference type="ChEBI" id="CHEBI:36464"/>
        <dbReference type="ChEBI" id="CHEBI:43074"/>
        <dbReference type="ChEBI" id="CHEBI:57287"/>
        <dbReference type="ChEBI" id="CHEBI:57783"/>
        <dbReference type="ChEBI" id="CHEBI:58349"/>
        <dbReference type="EC" id="1.1.1.34"/>
    </reaction>
    <physiologicalReaction direction="right-to-left" evidence="11">
        <dbReference type="Rhea" id="RHEA:15991"/>
    </physiologicalReaction>
</comment>
<dbReference type="InterPro" id="IPR004554">
    <property type="entry name" value="HMG_CoA_Rdtase_eu_arc"/>
</dbReference>